<gene>
    <name evidence="1" type="ORF">XELAEV_18008027mg</name>
</gene>
<dbReference type="AlphaFoldDB" id="A0A974E305"/>
<evidence type="ECO:0000313" key="1">
    <source>
        <dbReference type="EMBL" id="OCU02266.1"/>
    </source>
</evidence>
<proteinExistence type="predicted"/>
<reference evidence="2" key="1">
    <citation type="journal article" date="2016" name="Nature">
        <title>Genome evolution in the allotetraploid frog Xenopus laevis.</title>
        <authorList>
            <person name="Session A.M."/>
            <person name="Uno Y."/>
            <person name="Kwon T."/>
            <person name="Chapman J.A."/>
            <person name="Toyoda A."/>
            <person name="Takahashi S."/>
            <person name="Fukui A."/>
            <person name="Hikosaka A."/>
            <person name="Suzuki A."/>
            <person name="Kondo M."/>
            <person name="van Heeringen S.J."/>
            <person name="Quigley I."/>
            <person name="Heinz S."/>
            <person name="Ogino H."/>
            <person name="Ochi H."/>
            <person name="Hellsten U."/>
            <person name="Lyons J.B."/>
            <person name="Simakov O."/>
            <person name="Putnam N."/>
            <person name="Stites J."/>
            <person name="Kuroki Y."/>
            <person name="Tanaka T."/>
            <person name="Michiue T."/>
            <person name="Watanabe M."/>
            <person name="Bogdanovic O."/>
            <person name="Lister R."/>
            <person name="Georgiou G."/>
            <person name="Paranjpe S.S."/>
            <person name="van Kruijsbergen I."/>
            <person name="Shu S."/>
            <person name="Carlson J."/>
            <person name="Kinoshita T."/>
            <person name="Ohta Y."/>
            <person name="Mawaribuchi S."/>
            <person name="Jenkins J."/>
            <person name="Grimwood J."/>
            <person name="Schmutz J."/>
            <person name="Mitros T."/>
            <person name="Mozaffari S.V."/>
            <person name="Suzuki Y."/>
            <person name="Haramoto Y."/>
            <person name="Yamamoto T.S."/>
            <person name="Takagi C."/>
            <person name="Heald R."/>
            <person name="Miller K."/>
            <person name="Haudenschild C."/>
            <person name="Kitzman J."/>
            <person name="Nakayama T."/>
            <person name="Izutsu Y."/>
            <person name="Robert J."/>
            <person name="Fortriede J."/>
            <person name="Burns K."/>
            <person name="Lotay V."/>
            <person name="Karimi K."/>
            <person name="Yasuoka Y."/>
            <person name="Dichmann D.S."/>
            <person name="Flajnik M.F."/>
            <person name="Houston D.W."/>
            <person name="Shendure J."/>
            <person name="DuPasquier L."/>
            <person name="Vize P.D."/>
            <person name="Zorn A.M."/>
            <person name="Ito M."/>
            <person name="Marcotte E.M."/>
            <person name="Wallingford J.B."/>
            <person name="Ito Y."/>
            <person name="Asashima M."/>
            <person name="Ueno N."/>
            <person name="Matsuda Y."/>
            <person name="Veenstra G.J."/>
            <person name="Fujiyama A."/>
            <person name="Harland R.M."/>
            <person name="Taira M."/>
            <person name="Rokhsar D.S."/>
        </authorList>
    </citation>
    <scope>NUCLEOTIDE SEQUENCE [LARGE SCALE GENOMIC DNA]</scope>
    <source>
        <strain evidence="2">J</strain>
    </source>
</reference>
<accession>A0A974E305</accession>
<dbReference type="Proteomes" id="UP000694892">
    <property type="component" value="Chromosome 1L"/>
</dbReference>
<organism evidence="1 2">
    <name type="scientific">Xenopus laevis</name>
    <name type="common">African clawed frog</name>
    <dbReference type="NCBI Taxonomy" id="8355"/>
    <lineage>
        <taxon>Eukaryota</taxon>
        <taxon>Metazoa</taxon>
        <taxon>Chordata</taxon>
        <taxon>Craniata</taxon>
        <taxon>Vertebrata</taxon>
        <taxon>Euteleostomi</taxon>
        <taxon>Amphibia</taxon>
        <taxon>Batrachia</taxon>
        <taxon>Anura</taxon>
        <taxon>Pipoidea</taxon>
        <taxon>Pipidae</taxon>
        <taxon>Xenopodinae</taxon>
        <taxon>Xenopus</taxon>
        <taxon>Xenopus</taxon>
    </lineage>
</organism>
<evidence type="ECO:0000313" key="2">
    <source>
        <dbReference type="Proteomes" id="UP000694892"/>
    </source>
</evidence>
<sequence>MNVLEERATLWRCCIPVHLNDRIMCPLTLTFAVTPLQALHSGSVVCFLPTFKVMLHLGRVKKIPGSEFRG</sequence>
<name>A0A974E305_XENLA</name>
<protein>
    <submittedName>
        <fullName evidence="1">Uncharacterized protein</fullName>
    </submittedName>
</protein>
<dbReference type="EMBL" id="CM004466">
    <property type="protein sequence ID" value="OCU02266.1"/>
    <property type="molecule type" value="Genomic_DNA"/>
</dbReference>